<dbReference type="PROSITE" id="PS51257">
    <property type="entry name" value="PROKAR_LIPOPROTEIN"/>
    <property type="match status" value="1"/>
</dbReference>
<dbReference type="SUPFAM" id="SSF48452">
    <property type="entry name" value="TPR-like"/>
    <property type="match status" value="3"/>
</dbReference>
<reference evidence="3" key="1">
    <citation type="submission" date="2020-03" db="EMBL/GenBank/DDBJ databases">
        <authorList>
            <person name="Guo F."/>
        </authorList>
    </citation>
    <scope>NUCLEOTIDE SEQUENCE</scope>
    <source>
        <strain evidence="3">JCM 30134</strain>
    </source>
</reference>
<feature type="compositionally biased region" description="Low complexity" evidence="2">
    <location>
        <begin position="119"/>
        <end position="133"/>
    </location>
</feature>
<protein>
    <submittedName>
        <fullName evidence="3">Tetratricopeptide repeat protein</fullName>
    </submittedName>
</protein>
<dbReference type="InterPro" id="IPR019734">
    <property type="entry name" value="TPR_rpt"/>
</dbReference>
<feature type="region of interest" description="Disordered" evidence="2">
    <location>
        <begin position="1061"/>
        <end position="1111"/>
    </location>
</feature>
<dbReference type="AlphaFoldDB" id="A0A9E5JS70"/>
<dbReference type="Pfam" id="PF13174">
    <property type="entry name" value="TPR_6"/>
    <property type="match status" value="2"/>
</dbReference>
<keyword evidence="4" id="KW-1185">Reference proteome</keyword>
<gene>
    <name evidence="3" type="ORF">G8770_03225</name>
</gene>
<accession>A0A9E5JS70</accession>
<evidence type="ECO:0000256" key="1">
    <source>
        <dbReference type="PROSITE-ProRule" id="PRU00339"/>
    </source>
</evidence>
<sequence>MSRYRISLLLGASLMTASCSVVQERGTLAELRNVDMVIEDATVEDGLDKAMNSYRVFLEETPESAMTPDAIRRIADLSIEKEYGYVGADNTGVDAADAASKAQLSKAQLSKPHQSKPLQGMSQQGMSEQSKQQVAKLDAANASGVMEPASGRQLADASQFEESEQEFEARVSGLKGLADSESPSLQDHPGAASDLENANARQAIALYKKLLKEYPLYDRNDQVLYQMSRAYEELGQVEEAMTVMNQFIQTYPVSRYMDEIQFRRAEFYFTRKQYLNAEQAYQTIVDMGPNSHYYELALYKLGWSFYKQHLYGEAISRYIALLDYKVSIGYDFDQEHDPIDSKLVDDTYRVISLSFSNLGGPEEVADFFTRNGPRSYEDKVYSNLGEFYLDKRRYADAAGSYKTFIAGHPFDEISPHFAMRVIEIYHQGRFAQLVIESKKEFAHTYALEAEYWQHFELDSRPEVVGFLKSNLKDLANHYHALYQDKRFVKEKPVSYTEALIWYRKYLASFPQGDETPGINYQMADLMMENKDFGDAAKAYEITSYNYPLHEQSAEAGYAAVYAYREHLKALKAVSPEALKQKIVETSLRFADTYPDHEKVALVLGAAADDLYEMKNYSLAVSTAQKLLERYPASDVQITRSAWLVVGHGSFDLQEYAQAEHGYSQVLELTPVEDKSRKDLFDNLAGSIYKQGEQANLAGEYQAAADHFLRIAVLAPASKIRPNAEFDAASALIELQDWGRATAVLLNFRQNFPEHEFQPEITKKMAFVYKSDGKAELAGAEYERIASESQDNEVRRGAMLLAAELYEEAGVPDKQLAVYKRFVTAFPSPIESALEIYSKMAAVYLSSGDGKNHMATLRAIVSIDRSAGKERTDRTKYLAAEASLTLTQPLFDQFAEAKIVLPIKKNLDRKKALMKKAVKAYTTLLDYEVADITAASTYYMAEIYLNFSRSLKDSERPKNLSDLELEEYELALEDQIFPFEEKAIAVHRKNIELLYIGVYSTWIDKSIAKLAVLFPALYARDEEHVGFVESIDSFRYIIEKPVVAEVKSADQVQTDSVQDNLMDDGLSRSAQEDAEVGVTDGNESLEADAAEGSVKSDGGEETVAAEPVAQDV</sequence>
<dbReference type="InterPro" id="IPR011990">
    <property type="entry name" value="TPR-like_helical_dom_sf"/>
</dbReference>
<dbReference type="RefSeq" id="WP_167181714.1">
    <property type="nucleotide sequence ID" value="NZ_JAAONZ010000002.1"/>
</dbReference>
<evidence type="ECO:0000313" key="3">
    <source>
        <dbReference type="EMBL" id="NHO64558.1"/>
    </source>
</evidence>
<name>A0A9E5JS70_9GAMM</name>
<dbReference type="Gene3D" id="1.25.40.10">
    <property type="entry name" value="Tetratricopeptide repeat domain"/>
    <property type="match status" value="5"/>
</dbReference>
<dbReference type="EMBL" id="JAAONZ010000002">
    <property type="protein sequence ID" value="NHO64558.1"/>
    <property type="molecule type" value="Genomic_DNA"/>
</dbReference>
<dbReference type="PROSITE" id="PS50005">
    <property type="entry name" value="TPR"/>
    <property type="match status" value="1"/>
</dbReference>
<dbReference type="Proteomes" id="UP000787472">
    <property type="component" value="Unassembled WGS sequence"/>
</dbReference>
<evidence type="ECO:0000313" key="4">
    <source>
        <dbReference type="Proteomes" id="UP000787472"/>
    </source>
</evidence>
<keyword evidence="1" id="KW-0802">TPR repeat</keyword>
<feature type="region of interest" description="Disordered" evidence="2">
    <location>
        <begin position="104"/>
        <end position="192"/>
    </location>
</feature>
<evidence type="ECO:0000256" key="2">
    <source>
        <dbReference type="SAM" id="MobiDB-lite"/>
    </source>
</evidence>
<proteinExistence type="predicted"/>
<feature type="repeat" description="TPR" evidence="1">
    <location>
        <begin position="639"/>
        <end position="672"/>
    </location>
</feature>
<dbReference type="SMART" id="SM00028">
    <property type="entry name" value="TPR"/>
    <property type="match status" value="6"/>
</dbReference>
<organism evidence="3 4">
    <name type="scientific">Pseudomaricurvus hydrocarbonicus</name>
    <dbReference type="NCBI Taxonomy" id="1470433"/>
    <lineage>
        <taxon>Bacteria</taxon>
        <taxon>Pseudomonadati</taxon>
        <taxon>Pseudomonadota</taxon>
        <taxon>Gammaproteobacteria</taxon>
        <taxon>Cellvibrionales</taxon>
        <taxon>Cellvibrionaceae</taxon>
        <taxon>Pseudomaricurvus</taxon>
    </lineage>
</organism>
<comment type="caution">
    <text evidence="3">The sequence shown here is derived from an EMBL/GenBank/DDBJ whole genome shotgun (WGS) entry which is preliminary data.</text>
</comment>